<comment type="subunit">
    <text evidence="2">Homotetramer.</text>
</comment>
<evidence type="ECO:0000256" key="2">
    <source>
        <dbReference type="ARBA" id="ARBA00011881"/>
    </source>
</evidence>
<evidence type="ECO:0000256" key="8">
    <source>
        <dbReference type="SAM" id="Coils"/>
    </source>
</evidence>
<evidence type="ECO:0000256" key="3">
    <source>
        <dbReference type="ARBA" id="ARBA00023002"/>
    </source>
</evidence>
<dbReference type="InterPro" id="IPR016161">
    <property type="entry name" value="Ald_DH/histidinol_DH"/>
</dbReference>
<dbReference type="PANTHER" id="PTHR43521:SF1">
    <property type="entry name" value="ALPHA-AMINOADIPIC SEMIALDEHYDE DEHYDROGENASE"/>
    <property type="match status" value="1"/>
</dbReference>
<feature type="domain" description="Aldehyde dehydrogenase" evidence="9">
    <location>
        <begin position="788"/>
        <end position="1243"/>
    </location>
</feature>
<dbReference type="Gene3D" id="3.40.605.10">
    <property type="entry name" value="Aldehyde Dehydrogenase, Chain A, domain 1"/>
    <property type="match status" value="1"/>
</dbReference>
<feature type="coiled-coil region" evidence="8">
    <location>
        <begin position="504"/>
        <end position="545"/>
    </location>
</feature>
<evidence type="ECO:0000256" key="4">
    <source>
        <dbReference type="ARBA" id="ARBA00023027"/>
    </source>
</evidence>
<evidence type="ECO:0000259" key="9">
    <source>
        <dbReference type="Pfam" id="PF00171"/>
    </source>
</evidence>
<dbReference type="PANTHER" id="PTHR43521">
    <property type="entry name" value="ALPHA-AMINOADIPIC SEMIALDEHYDE DEHYDROGENASE"/>
    <property type="match status" value="1"/>
</dbReference>
<dbReference type="InterPro" id="IPR029510">
    <property type="entry name" value="Ald_DH_CS_GLU"/>
</dbReference>
<keyword evidence="8" id="KW-0175">Coiled coil</keyword>
<dbReference type="GO" id="GO:0007094">
    <property type="term" value="P:mitotic spindle assembly checkpoint signaling"/>
    <property type="evidence" value="ECO:0007669"/>
    <property type="project" value="InterPro"/>
</dbReference>
<keyword evidence="11" id="KW-1185">Reference proteome</keyword>
<organism evidence="10 11">
    <name type="scientific">Plasmopara halstedii</name>
    <name type="common">Downy mildew of sunflower</name>
    <dbReference type="NCBI Taxonomy" id="4781"/>
    <lineage>
        <taxon>Eukaryota</taxon>
        <taxon>Sar</taxon>
        <taxon>Stramenopiles</taxon>
        <taxon>Oomycota</taxon>
        <taxon>Peronosporomycetes</taxon>
        <taxon>Peronosporales</taxon>
        <taxon>Peronosporaceae</taxon>
        <taxon>Plasmopara</taxon>
    </lineage>
</organism>
<comment type="similarity">
    <text evidence="1 7">Belongs to the aldehyde dehydrogenase family.</text>
</comment>
<dbReference type="Pfam" id="PF00171">
    <property type="entry name" value="Aldedh"/>
    <property type="match status" value="1"/>
</dbReference>
<dbReference type="Proteomes" id="UP000054928">
    <property type="component" value="Unassembled WGS sequence"/>
</dbReference>
<dbReference type="InterPro" id="IPR016163">
    <property type="entry name" value="Ald_DH_C"/>
</dbReference>
<keyword evidence="4" id="KW-0520">NAD</keyword>
<dbReference type="Gene3D" id="3.40.309.10">
    <property type="entry name" value="Aldehyde Dehydrogenase, Chain A, domain 2"/>
    <property type="match status" value="1"/>
</dbReference>
<dbReference type="CDD" id="cd07130">
    <property type="entry name" value="ALDH_F7_AASADH"/>
    <property type="match status" value="1"/>
</dbReference>
<evidence type="ECO:0000256" key="1">
    <source>
        <dbReference type="ARBA" id="ARBA00009986"/>
    </source>
</evidence>
<dbReference type="RefSeq" id="XP_024577216.1">
    <property type="nucleotide sequence ID" value="XM_024726550.1"/>
</dbReference>
<reference evidence="11" key="1">
    <citation type="submission" date="2014-09" db="EMBL/GenBank/DDBJ databases">
        <authorList>
            <person name="Sharma Rahul"/>
            <person name="Thines Marco"/>
        </authorList>
    </citation>
    <scope>NUCLEOTIDE SEQUENCE [LARGE SCALE GENOMIC DNA]</scope>
</reference>
<dbReference type="OrthoDB" id="310895at2759"/>
<dbReference type="Pfam" id="PF05557">
    <property type="entry name" value="MAD"/>
    <property type="match status" value="1"/>
</dbReference>
<keyword evidence="3 7" id="KW-0560">Oxidoreductase</keyword>
<name>A0A0P1AI44_PLAHL</name>
<evidence type="ECO:0000256" key="7">
    <source>
        <dbReference type="RuleBase" id="RU003345"/>
    </source>
</evidence>
<accession>A0A0P1AI44</accession>
<dbReference type="Gene3D" id="1.20.5.170">
    <property type="match status" value="1"/>
</dbReference>
<dbReference type="STRING" id="4781.A0A0P1AI44"/>
<feature type="coiled-coil region" evidence="8">
    <location>
        <begin position="384"/>
        <end position="418"/>
    </location>
</feature>
<feature type="coiled-coil region" evidence="8">
    <location>
        <begin position="271"/>
        <end position="298"/>
    </location>
</feature>
<dbReference type="GO" id="GO:0004029">
    <property type="term" value="F:aldehyde dehydrogenase (NAD+) activity"/>
    <property type="evidence" value="ECO:0007669"/>
    <property type="project" value="UniProtKB-EC"/>
</dbReference>
<evidence type="ECO:0000313" key="11">
    <source>
        <dbReference type="Proteomes" id="UP000054928"/>
    </source>
</evidence>
<evidence type="ECO:0000256" key="5">
    <source>
        <dbReference type="ARBA" id="ARBA00024226"/>
    </source>
</evidence>
<protein>
    <recommendedName>
        <fullName evidence="5">aldehyde dehydrogenase (NAD(+))</fullName>
        <ecNumber evidence="5">1.2.1.3</ecNumber>
    </recommendedName>
</protein>
<evidence type="ECO:0000256" key="6">
    <source>
        <dbReference type="PROSITE-ProRule" id="PRU10007"/>
    </source>
</evidence>
<dbReference type="InterPro" id="IPR015590">
    <property type="entry name" value="Aldehyde_DH_dom"/>
</dbReference>
<dbReference type="EC" id="1.2.1.3" evidence="5"/>
<dbReference type="InterPro" id="IPR008672">
    <property type="entry name" value="Mad1"/>
</dbReference>
<dbReference type="Gene3D" id="6.10.250.90">
    <property type="match status" value="1"/>
</dbReference>
<dbReference type="FunFam" id="3.40.309.10:FF:000018">
    <property type="entry name" value="Alpha-aminoadipic semialdehyde dehydrogenase"/>
    <property type="match status" value="1"/>
</dbReference>
<dbReference type="SUPFAM" id="SSF53720">
    <property type="entry name" value="ALDH-like"/>
    <property type="match status" value="1"/>
</dbReference>
<dbReference type="AlphaFoldDB" id="A0A0P1AI44"/>
<feature type="coiled-coil region" evidence="8">
    <location>
        <begin position="98"/>
        <end position="203"/>
    </location>
</feature>
<feature type="active site" evidence="6">
    <location>
        <position position="1021"/>
    </location>
</feature>
<dbReference type="SUPFAM" id="SSF75704">
    <property type="entry name" value="Mitotic arrest deficient-like 1, Mad1"/>
    <property type="match status" value="1"/>
</dbReference>
<dbReference type="InterPro" id="IPR016162">
    <property type="entry name" value="Ald_DH_N"/>
</dbReference>
<dbReference type="EMBL" id="CCYD01000523">
    <property type="protein sequence ID" value="CEG40847.1"/>
    <property type="molecule type" value="Genomic_DNA"/>
</dbReference>
<dbReference type="Gene3D" id="3.30.457.60">
    <property type="match status" value="1"/>
</dbReference>
<dbReference type="InterPro" id="IPR044638">
    <property type="entry name" value="ALDH7A1-like"/>
</dbReference>
<proteinExistence type="inferred from homology"/>
<dbReference type="PROSITE" id="PS00687">
    <property type="entry name" value="ALDEHYDE_DEHYDR_GLU"/>
    <property type="match status" value="1"/>
</dbReference>
<sequence>MAEGKQKSLSSSFLCSPIPKDTTQKFFIEDSKSVLFDDMRTPDKKHNSFTLEIAQGLQERVKDVDFERREATQVEEDDSARKCKRQRLEIESFAITKNEELKREIQMLKIQQDTNSQRHQIELRERDLQLDQLRRQLQFAVREEEDTLAELKSMTNEHSAEKLMLEKKIVELEAQLRLFEGKLNEWKEKALAASSELRSQTKQSAMKIQILQDELTAAQDSSSTSSQMEDNIFESKIRLLETQLKEKSMEAEHFASSLLGAQETLKNARNIRDLNEHIMQLQASERRLKTELKNLIEASRSSSILQERLYQTTQKLQQSEARNAKSLKQIESALLLEEVHNEFQRYFEPIVAEAKSRGIVTLDDLKSRPAAAVVELYKARQNAFEILLEQKNNTDIQLRRLEKQCEKLQSDLLTVGNKCAKFEMQLAECQEKMNGSNDVVSHLRKLNAELIEILETYGKDVDDQKTSELSTQRIALLRSSLKQSQELIKGMEFSQKLMATPAAIKKYEARIERLEKVLANTKQENGKLAKHLEKAEMELAAFEKRLGRGEFNVETTKIVHLSVNPTRELLESKAKASDVDKLRQEIKTLRARLNQFTDGDLTEPLSIPGEDNLTTTTSYDTVEGLKKLNHRLKQVFGDQIRQYREAVYLLTGYKVDLRKHNGMELLRLRSVYAEHDEDELLVRMEENGSLELLDSEFCAQINHPSTKANLNSSNVFCLKFRVAQTQCAPHESLLNKPTRSVYALVHLSHRHFSVSSGHLAQFPFLSELGIQAENYGVFNGQWFGNGTVYTSVNPFDGQPIASVRGGNKADYQEVVAAMNDIKPQWCELPAPRRGEIVRQIGEELRNKRDALGKLIALEMGKIYVEGVGEVQEAIDICDFAVGLSRALNGSVIPSERPGHFMMERYNPLKGHVAIVTAFNFPCAVLFWNAALSLVCGNTQIWKPSESLSLTSVACAKIIADVLERNGHSGAVASLICGSGAEVGEEILADKRIELVSFTGSTKVGRHVNKVVSSRFGKTILELGGNNAMIVDKNANLEMALRATLFSAVGTAGQRCTSLRRLFLHEDIHDEFLERLVAAYQNIKVGNPLENGVLCGPLHNLQAVKNYLDGIKTIQTQGGHILTGGKKIEGEGYFVEPTIVSIGHDAKIVQKEIFAPILYALKFKSLDEAIQLNNDVPQGLSSSLFTKDQAAIFKWTGPLGSDCGIVNINIGPSGAEIGGAFGGEKETGGGRESGSDAWKQYMRRSTCTINYSKELPLAQGIDFS</sequence>
<evidence type="ECO:0000313" key="10">
    <source>
        <dbReference type="EMBL" id="CEG40847.1"/>
    </source>
</evidence>
<dbReference type="GeneID" id="36406081"/>
<feature type="coiled-coil region" evidence="8">
    <location>
        <begin position="572"/>
        <end position="599"/>
    </location>
</feature>